<evidence type="ECO:0000313" key="2">
    <source>
        <dbReference type="EMBL" id="GAA0769591.1"/>
    </source>
</evidence>
<proteinExistence type="predicted"/>
<evidence type="ECO:0000256" key="1">
    <source>
        <dbReference type="SAM" id="Phobius"/>
    </source>
</evidence>
<evidence type="ECO:0008006" key="4">
    <source>
        <dbReference type="Google" id="ProtNLM"/>
    </source>
</evidence>
<organism evidence="2 3">
    <name type="scientific">Clostridium subterminale</name>
    <dbReference type="NCBI Taxonomy" id="1550"/>
    <lineage>
        <taxon>Bacteria</taxon>
        <taxon>Bacillati</taxon>
        <taxon>Bacillota</taxon>
        <taxon>Clostridia</taxon>
        <taxon>Eubacteriales</taxon>
        <taxon>Clostridiaceae</taxon>
        <taxon>Clostridium</taxon>
    </lineage>
</organism>
<accession>A0ABN1KKV9</accession>
<feature type="transmembrane region" description="Helical" evidence="1">
    <location>
        <begin position="12"/>
        <end position="34"/>
    </location>
</feature>
<protein>
    <recommendedName>
        <fullName evidence="4">Bypass of forespore C C-terminal domain-containing protein</fullName>
    </recommendedName>
</protein>
<keyword evidence="3" id="KW-1185">Reference proteome</keyword>
<keyword evidence="1" id="KW-0812">Transmembrane</keyword>
<dbReference type="Proteomes" id="UP001501047">
    <property type="component" value="Unassembled WGS sequence"/>
</dbReference>
<keyword evidence="1" id="KW-1133">Transmembrane helix</keyword>
<name>A0ABN1KKV9_CLOSU</name>
<evidence type="ECO:0000313" key="3">
    <source>
        <dbReference type="Proteomes" id="UP001501047"/>
    </source>
</evidence>
<sequence>MIERYKKNKGLYIFVASVGIIVFLLSYTVSIAFLRSSKDGGSGILGEATQASFLNMNDVVISDKSNIEFMLNYKNSLDKIKVNDKLDQNINKVEKGNLIGLNQEQAEKIFSSFGYNIEKFTKEDVIFVKDIEGYDYKKDSYFIGIEDENIVIYSKDSNGTIKIVEEKILNPKDDSGQSYLKTNDIENKGNLLRTFYEGHKDYQFSNIQEAMEYAQALCST</sequence>
<gene>
    <name evidence="2" type="ORF">GCM10008908_11370</name>
</gene>
<reference evidence="2 3" key="1">
    <citation type="journal article" date="2019" name="Int. J. Syst. Evol. Microbiol.">
        <title>The Global Catalogue of Microorganisms (GCM) 10K type strain sequencing project: providing services to taxonomists for standard genome sequencing and annotation.</title>
        <authorList>
            <consortium name="The Broad Institute Genomics Platform"/>
            <consortium name="The Broad Institute Genome Sequencing Center for Infectious Disease"/>
            <person name="Wu L."/>
            <person name="Ma J."/>
        </authorList>
    </citation>
    <scope>NUCLEOTIDE SEQUENCE [LARGE SCALE GENOMIC DNA]</scope>
    <source>
        <strain evidence="2 3">JCM 1417</strain>
    </source>
</reference>
<dbReference type="EMBL" id="BAAACI010000001">
    <property type="protein sequence ID" value="GAA0769591.1"/>
    <property type="molecule type" value="Genomic_DNA"/>
</dbReference>
<dbReference type="RefSeq" id="WP_343824432.1">
    <property type="nucleotide sequence ID" value="NZ_BAAACI010000001.1"/>
</dbReference>
<comment type="caution">
    <text evidence="2">The sequence shown here is derived from an EMBL/GenBank/DDBJ whole genome shotgun (WGS) entry which is preliminary data.</text>
</comment>
<keyword evidence="1" id="KW-0472">Membrane</keyword>